<dbReference type="PANTHER" id="PTHR43685">
    <property type="entry name" value="GLYCOSYLTRANSFERASE"/>
    <property type="match status" value="1"/>
</dbReference>
<feature type="domain" description="Glycosyltransferase 2-like" evidence="1">
    <location>
        <begin position="7"/>
        <end position="126"/>
    </location>
</feature>
<proteinExistence type="predicted"/>
<name>A0ABS1DYU4_RUBGE</name>
<gene>
    <name evidence="2" type="ORF">CKO43_16535</name>
</gene>
<dbReference type="PANTHER" id="PTHR43685:SF2">
    <property type="entry name" value="GLYCOSYLTRANSFERASE 2-LIKE DOMAIN-CONTAINING PROTEIN"/>
    <property type="match status" value="1"/>
</dbReference>
<evidence type="ECO:0000259" key="1">
    <source>
        <dbReference type="Pfam" id="PF00535"/>
    </source>
</evidence>
<dbReference type="EMBL" id="NRRU01000066">
    <property type="protein sequence ID" value="MBK1714380.1"/>
    <property type="molecule type" value="Genomic_DNA"/>
</dbReference>
<reference evidence="2" key="1">
    <citation type="submission" date="2017-08" db="EMBL/GenBank/DDBJ databases">
        <authorList>
            <person name="Imhoff J.F."/>
            <person name="Rahn T."/>
            <person name="Kuenzel S."/>
            <person name="Neulinger S.C."/>
        </authorList>
    </citation>
    <scope>NUCLEOTIDE SEQUENCE</scope>
    <source>
        <strain evidence="2">IM 151</strain>
    </source>
</reference>
<dbReference type="SUPFAM" id="SSF53448">
    <property type="entry name" value="Nucleotide-diphospho-sugar transferases"/>
    <property type="match status" value="1"/>
</dbReference>
<dbReference type="InterPro" id="IPR050834">
    <property type="entry name" value="Glycosyltransf_2"/>
</dbReference>
<dbReference type="Pfam" id="PF00535">
    <property type="entry name" value="Glycos_transf_2"/>
    <property type="match status" value="1"/>
</dbReference>
<dbReference type="InterPro" id="IPR001173">
    <property type="entry name" value="Glyco_trans_2-like"/>
</dbReference>
<evidence type="ECO:0000313" key="2">
    <source>
        <dbReference type="EMBL" id="MBK1714380.1"/>
    </source>
</evidence>
<dbReference type="Gene3D" id="3.90.550.10">
    <property type="entry name" value="Spore Coat Polysaccharide Biosynthesis Protein SpsA, Chain A"/>
    <property type="match status" value="1"/>
</dbReference>
<sequence length="321" mass="34645">MSQPSVSVVIPTYNRARFLPAAVASVRAQTAACAEIVIVDDGSSDDTGQVVAALGAGIVYVRQDNAGPAAARNRGIRTARGDCIAFLDTDDRWLPHKIERQLALLARHPSVALVSADMAIEDEHGVQQVASNFVLRGLRGFFEGLGGAPVPEAPRRLLEINFVNTSTVLVRREVLAALEGFDTGLRYGEDLELWLRIAARHALACVASVEEIRVEHSHNVTKSVEPMLRGYVDMARTIRGWAGPRMPGWGVDPDRYVADALADLGYWYFAQGRRHEARGAFAGSLREAASARAAFYAAAATLPAGLVDFLRSVKSGSARAR</sequence>
<protein>
    <recommendedName>
        <fullName evidence="1">Glycosyltransferase 2-like domain-containing protein</fullName>
    </recommendedName>
</protein>
<organism evidence="2 3">
    <name type="scientific">Rubrivivax gelatinosus</name>
    <name type="common">Rhodocyclus gelatinosus</name>
    <name type="synonym">Rhodopseudomonas gelatinosa</name>
    <dbReference type="NCBI Taxonomy" id="28068"/>
    <lineage>
        <taxon>Bacteria</taxon>
        <taxon>Pseudomonadati</taxon>
        <taxon>Pseudomonadota</taxon>
        <taxon>Betaproteobacteria</taxon>
        <taxon>Burkholderiales</taxon>
        <taxon>Sphaerotilaceae</taxon>
        <taxon>Rubrivivax</taxon>
    </lineage>
</organism>
<comment type="caution">
    <text evidence="2">The sequence shown here is derived from an EMBL/GenBank/DDBJ whole genome shotgun (WGS) entry which is preliminary data.</text>
</comment>
<dbReference type="Proteomes" id="UP001041814">
    <property type="component" value="Unassembled WGS sequence"/>
</dbReference>
<evidence type="ECO:0000313" key="3">
    <source>
        <dbReference type="Proteomes" id="UP001041814"/>
    </source>
</evidence>
<keyword evidence="3" id="KW-1185">Reference proteome</keyword>
<dbReference type="RefSeq" id="WP_200379298.1">
    <property type="nucleotide sequence ID" value="NZ_NRRU01000066.1"/>
</dbReference>
<dbReference type="CDD" id="cd00761">
    <property type="entry name" value="Glyco_tranf_GTA_type"/>
    <property type="match status" value="1"/>
</dbReference>
<accession>A0ABS1DYU4</accession>
<reference evidence="2" key="2">
    <citation type="journal article" date="2020" name="Microorganisms">
        <title>Osmotic Adaptation and Compatible Solute Biosynthesis of Phototrophic Bacteria as Revealed from Genome Analyses.</title>
        <authorList>
            <person name="Imhoff J.F."/>
            <person name="Rahn T."/>
            <person name="Kunzel S."/>
            <person name="Keller A."/>
            <person name="Neulinger S.C."/>
        </authorList>
    </citation>
    <scope>NUCLEOTIDE SEQUENCE</scope>
    <source>
        <strain evidence="2">IM 151</strain>
    </source>
</reference>
<dbReference type="InterPro" id="IPR029044">
    <property type="entry name" value="Nucleotide-diphossugar_trans"/>
</dbReference>